<evidence type="ECO:0000313" key="3">
    <source>
        <dbReference type="Proteomes" id="UP000184092"/>
    </source>
</evidence>
<dbReference type="OrthoDB" id="1373043at2"/>
<dbReference type="Proteomes" id="UP000184092">
    <property type="component" value="Unassembled WGS sequence"/>
</dbReference>
<reference evidence="3" key="1">
    <citation type="submission" date="2016-11" db="EMBL/GenBank/DDBJ databases">
        <authorList>
            <person name="Varghese N."/>
            <person name="Submissions S."/>
        </authorList>
    </citation>
    <scope>NUCLEOTIDE SEQUENCE [LARGE SCALE GENOMIC DNA]</scope>
    <source>
        <strain evidence="3">CGMCC 1.2749</strain>
    </source>
</reference>
<feature type="non-terminal residue" evidence="2">
    <location>
        <position position="416"/>
    </location>
</feature>
<keyword evidence="3" id="KW-1185">Reference proteome</keyword>
<name>A0A1M7PVP2_9FLAO</name>
<evidence type="ECO:0008006" key="4">
    <source>
        <dbReference type="Google" id="ProtNLM"/>
    </source>
</evidence>
<dbReference type="STRING" id="178356.SAMN05216269_1251"/>
<dbReference type="EMBL" id="FRCL01000025">
    <property type="protein sequence ID" value="SHN21650.1"/>
    <property type="molecule type" value="Genomic_DNA"/>
</dbReference>
<evidence type="ECO:0000256" key="1">
    <source>
        <dbReference type="SAM" id="Phobius"/>
    </source>
</evidence>
<evidence type="ECO:0000313" key="2">
    <source>
        <dbReference type="EMBL" id="SHN21650.1"/>
    </source>
</evidence>
<accession>A0A1M7PVP2</accession>
<sequence>MERITLLTFFEGVSSRIKCWISPKNIISGLGLQIPDLFYFNSQSQNVARRKWYLTNKSLLLFFLVSLLGLTSSIAQTFPPASSCTSKDLLLVKASVPTTPCETCDPKSDVTKALTVAINNKTGSVRTAFAFWATLKILNADGSTYSTTSIKGCFGPVPKNATTSFLYGNITYPCGKTLQLINIWEAWTTSNANENCDFLNVNTSTINPKCGIEPLLSIIAGVDASFDVTGATCTSLGSIKVTPYGGTGPYTVQKGNEIPVSVPIGGYKTFDVGPGEYTFTLKDANNCLVGVSRSRIVAQINNLTAPATSTAQPLCSTSTGTVTVTSPIGAGYTYSNGGSYQTSPIFTISAGTSATYNITYKNSTGCTSPASAATITSPAALAASSSAGTISCNGGTTTVSVSATGGTAPYSGTGSK</sequence>
<gene>
    <name evidence="2" type="ORF">SAMN05216269_1251</name>
</gene>
<organism evidence="2 3">
    <name type="scientific">Flavobacterium xinjiangense</name>
    <dbReference type="NCBI Taxonomy" id="178356"/>
    <lineage>
        <taxon>Bacteria</taxon>
        <taxon>Pseudomonadati</taxon>
        <taxon>Bacteroidota</taxon>
        <taxon>Flavobacteriia</taxon>
        <taxon>Flavobacteriales</taxon>
        <taxon>Flavobacteriaceae</taxon>
        <taxon>Flavobacterium</taxon>
    </lineage>
</organism>
<dbReference type="RefSeq" id="WP_139259977.1">
    <property type="nucleotide sequence ID" value="NZ_FRCL01000025.1"/>
</dbReference>
<dbReference type="AlphaFoldDB" id="A0A1M7PVP2"/>
<keyword evidence="1" id="KW-0472">Membrane</keyword>
<keyword evidence="1" id="KW-1133">Transmembrane helix</keyword>
<keyword evidence="1" id="KW-0812">Transmembrane</keyword>
<protein>
    <recommendedName>
        <fullName evidence="4">SprB repeat-containing protein</fullName>
    </recommendedName>
</protein>
<feature type="transmembrane region" description="Helical" evidence="1">
    <location>
        <begin position="59"/>
        <end position="78"/>
    </location>
</feature>
<proteinExistence type="predicted"/>